<name>L9YRJ3_9EURY</name>
<comment type="subunit">
    <text evidence="4 9">Homodimer.</text>
</comment>
<keyword evidence="14" id="KW-1185">Reference proteome</keyword>
<evidence type="ECO:0000256" key="6">
    <source>
        <dbReference type="ARBA" id="ARBA00022563"/>
    </source>
</evidence>
<evidence type="ECO:0000256" key="1">
    <source>
        <dbReference type="ARBA" id="ARBA00001933"/>
    </source>
</evidence>
<keyword evidence="5 9" id="KW-0963">Cytoplasm</keyword>
<comment type="function">
    <text evidence="9">Catalyzes the reversible interconversion of serine and glycine with tetrahydrofolate (THF) serving as the one-carbon carrier. Also exhibits THF-independent aldolase activity toward beta-hydroxyamino acids, producing glycine and aldehydes, via a retro-aldol mechanism.</text>
</comment>
<dbReference type="CDD" id="cd00378">
    <property type="entry name" value="SHMT"/>
    <property type="match status" value="1"/>
</dbReference>
<evidence type="ECO:0000256" key="2">
    <source>
        <dbReference type="ARBA" id="ARBA00004496"/>
    </source>
</evidence>
<evidence type="ECO:0000256" key="5">
    <source>
        <dbReference type="ARBA" id="ARBA00022490"/>
    </source>
</evidence>
<evidence type="ECO:0000256" key="3">
    <source>
        <dbReference type="ARBA" id="ARBA00006376"/>
    </source>
</evidence>
<dbReference type="Gene3D" id="3.40.640.10">
    <property type="entry name" value="Type I PLP-dependent aspartate aminotransferase-like (Major domain)"/>
    <property type="match status" value="1"/>
</dbReference>
<evidence type="ECO:0000313" key="13">
    <source>
        <dbReference type="EMBL" id="ELY75503.1"/>
    </source>
</evidence>
<organism evidence="13 14">
    <name type="scientific">Natrinema gari JCM 14663</name>
    <dbReference type="NCBI Taxonomy" id="1230459"/>
    <lineage>
        <taxon>Archaea</taxon>
        <taxon>Methanobacteriati</taxon>
        <taxon>Methanobacteriota</taxon>
        <taxon>Stenosarchaea group</taxon>
        <taxon>Halobacteria</taxon>
        <taxon>Halobacteriales</taxon>
        <taxon>Natrialbaceae</taxon>
        <taxon>Natrinema</taxon>
    </lineage>
</organism>
<dbReference type="HAMAP" id="MF_00051">
    <property type="entry name" value="SHMT"/>
    <property type="match status" value="1"/>
</dbReference>
<keyword evidence="6 9" id="KW-0554">One-carbon metabolism</keyword>
<feature type="binding site" evidence="9">
    <location>
        <position position="119"/>
    </location>
    <ligand>
        <name>(6S)-5,6,7,8-tetrahydrofolate</name>
        <dbReference type="ChEBI" id="CHEBI:57453"/>
    </ligand>
</feature>
<dbReference type="Pfam" id="PF00464">
    <property type="entry name" value="SHMT"/>
    <property type="match status" value="1"/>
</dbReference>
<keyword evidence="7 9" id="KW-0808">Transferase</keyword>
<dbReference type="InterPro" id="IPR015424">
    <property type="entry name" value="PyrdxlP-dep_Trfase"/>
</dbReference>
<feature type="binding site" evidence="9">
    <location>
        <begin position="123"/>
        <end position="125"/>
    </location>
    <ligand>
        <name>(6S)-5,6,7,8-tetrahydrofolate</name>
        <dbReference type="ChEBI" id="CHEBI:57453"/>
    </ligand>
</feature>
<comment type="pathway">
    <text evidence="9">Amino-acid biosynthesis; glycine biosynthesis; glycine from L-serine: step 1/1.</text>
</comment>
<feature type="region of interest" description="Disordered" evidence="11">
    <location>
        <begin position="345"/>
        <end position="365"/>
    </location>
</feature>
<evidence type="ECO:0000313" key="14">
    <source>
        <dbReference type="Proteomes" id="UP000011592"/>
    </source>
</evidence>
<dbReference type="PANTHER" id="PTHR11680">
    <property type="entry name" value="SERINE HYDROXYMETHYLTRANSFERASE"/>
    <property type="match status" value="1"/>
</dbReference>
<feature type="compositionally biased region" description="Polar residues" evidence="11">
    <location>
        <begin position="345"/>
        <end position="356"/>
    </location>
</feature>
<dbReference type="GO" id="GO:0008168">
    <property type="term" value="F:methyltransferase activity"/>
    <property type="evidence" value="ECO:0007669"/>
    <property type="project" value="UniProtKB-KW"/>
</dbReference>
<dbReference type="InterPro" id="IPR019798">
    <property type="entry name" value="Ser_HO-MeTrfase_PLP_BS"/>
</dbReference>
<dbReference type="AlphaFoldDB" id="L9YRJ3"/>
<proteinExistence type="inferred from homology"/>
<feature type="binding site" evidence="9">
    <location>
        <position position="242"/>
    </location>
    <ligand>
        <name>(6S)-5,6,7,8-tetrahydrofolate</name>
        <dbReference type="ChEBI" id="CHEBI:57453"/>
    </ligand>
</feature>
<dbReference type="PROSITE" id="PS00096">
    <property type="entry name" value="SHMT"/>
    <property type="match status" value="1"/>
</dbReference>
<comment type="caution">
    <text evidence="13">The sequence shown here is derived from an EMBL/GenBank/DDBJ whole genome shotgun (WGS) entry which is preliminary data.</text>
</comment>
<sequence length="417" mass="44552">MNHDQVRDVDPAVADALEGEVDRQRETLQMIASENHASEAVLDAQGSALTNKYAEGYPGERYYGGCEYADTVEELAIERATELFGADHVNVQPHSGTQANQSVYFAMLEPGDKILSLDLNHGGHLSHGHPANFTGQLYEVEQYEVDPETGYIDYDALADHAAEFDPDIIVSGYSAYPREIEWERIQAAADEVDALHLADIAHITGLVAAGVHPSPVGVADFVTGSTHKTIRAGRGGIVMCDEAYADDIDSAVFPGGQGGPLMHNVAGKAVGFKEALEPAFTEYAEQTVANAQALGDSLSENGFSLVSDGTDNHLVLVDLRDSHPDTSGSDAEAALEEAGIVLNGNTVPGETRSPFNPSGIRAGTPALTTRGFDEDDCRKVGDLIARVVDAPEDEAVIEAVRDEVTTLCDENPLYEDE</sequence>
<evidence type="ECO:0000256" key="8">
    <source>
        <dbReference type="ARBA" id="ARBA00022898"/>
    </source>
</evidence>
<feature type="domain" description="Serine hydroxymethyltransferase-like" evidence="12">
    <location>
        <begin position="7"/>
        <end position="384"/>
    </location>
</feature>
<keyword evidence="13" id="KW-0489">Methyltransferase</keyword>
<dbReference type="EMBL" id="AOIJ01000086">
    <property type="protein sequence ID" value="ELY75503.1"/>
    <property type="molecule type" value="Genomic_DNA"/>
</dbReference>
<dbReference type="InterPro" id="IPR015422">
    <property type="entry name" value="PyrdxlP-dep_Trfase_small"/>
</dbReference>
<dbReference type="UniPathway" id="UPA00193"/>
<dbReference type="GO" id="GO:0004372">
    <property type="term" value="F:glycine hydroxymethyltransferase activity"/>
    <property type="evidence" value="ECO:0007669"/>
    <property type="project" value="UniProtKB-UniRule"/>
</dbReference>
<dbReference type="PIRSF" id="PIRSF000412">
    <property type="entry name" value="SHMT"/>
    <property type="match status" value="1"/>
</dbReference>
<feature type="binding site" evidence="9">
    <location>
        <begin position="353"/>
        <end position="355"/>
    </location>
    <ligand>
        <name>(6S)-5,6,7,8-tetrahydrofolate</name>
        <dbReference type="ChEBI" id="CHEBI:57453"/>
    </ligand>
</feature>
<dbReference type="Proteomes" id="UP000011592">
    <property type="component" value="Unassembled WGS sequence"/>
</dbReference>
<dbReference type="InterPro" id="IPR001085">
    <property type="entry name" value="Ser_HO-MeTrfase"/>
</dbReference>
<protein>
    <recommendedName>
        <fullName evidence="9">Serine hydroxymethyltransferase</fullName>
        <shortName evidence="9">SHMT</shortName>
        <shortName evidence="9">Serine methylase</shortName>
        <ecNumber evidence="9">2.1.2.1</ecNumber>
    </recommendedName>
</protein>
<dbReference type="InterPro" id="IPR015421">
    <property type="entry name" value="PyrdxlP-dep_Trfase_major"/>
</dbReference>
<reference evidence="13 14" key="1">
    <citation type="journal article" date="2014" name="PLoS Genet.">
        <title>Phylogenetically driven sequencing of extremely halophilic archaea reveals strategies for static and dynamic osmo-response.</title>
        <authorList>
            <person name="Becker E.A."/>
            <person name="Seitzer P.M."/>
            <person name="Tritt A."/>
            <person name="Larsen D."/>
            <person name="Krusor M."/>
            <person name="Yao A.I."/>
            <person name="Wu D."/>
            <person name="Madern D."/>
            <person name="Eisen J.A."/>
            <person name="Darling A.E."/>
            <person name="Facciotti M.T."/>
        </authorList>
    </citation>
    <scope>NUCLEOTIDE SEQUENCE [LARGE SCALE GENOMIC DNA]</scope>
    <source>
        <strain evidence="13 14">JCM 14663</strain>
    </source>
</reference>
<dbReference type="GO" id="GO:0019264">
    <property type="term" value="P:glycine biosynthetic process from serine"/>
    <property type="evidence" value="ECO:0007669"/>
    <property type="project" value="UniProtKB-UniRule"/>
</dbReference>
<dbReference type="NCBIfam" id="NF000586">
    <property type="entry name" value="PRK00011.1"/>
    <property type="match status" value="1"/>
</dbReference>
<accession>L9YRJ3</accession>
<evidence type="ECO:0000256" key="9">
    <source>
        <dbReference type="HAMAP-Rule" id="MF_00051"/>
    </source>
</evidence>
<dbReference type="Gene3D" id="3.90.1150.10">
    <property type="entry name" value="Aspartate Aminotransferase, domain 1"/>
    <property type="match status" value="1"/>
</dbReference>
<feature type="modified residue" description="N6-(pyridoxal phosphate)lysine" evidence="9 10">
    <location>
        <position position="228"/>
    </location>
</feature>
<dbReference type="FunFam" id="3.40.640.10:FF:000001">
    <property type="entry name" value="Serine hydroxymethyltransferase"/>
    <property type="match status" value="1"/>
</dbReference>
<comment type="similarity">
    <text evidence="3 9">Belongs to the SHMT family.</text>
</comment>
<dbReference type="EC" id="2.1.2.1" evidence="9"/>
<dbReference type="PANTHER" id="PTHR11680:SF35">
    <property type="entry name" value="SERINE HYDROXYMETHYLTRANSFERASE 1"/>
    <property type="match status" value="1"/>
</dbReference>
<feature type="site" description="Plays an important role in substrate specificity" evidence="9">
    <location>
        <position position="227"/>
    </location>
</feature>
<keyword evidence="9" id="KW-0028">Amino-acid biosynthesis</keyword>
<dbReference type="GO" id="GO:0035999">
    <property type="term" value="P:tetrahydrofolate interconversion"/>
    <property type="evidence" value="ECO:0007669"/>
    <property type="project" value="UniProtKB-UniRule"/>
</dbReference>
<dbReference type="RefSeq" id="WP_008459106.1">
    <property type="nucleotide sequence ID" value="NZ_AOIJ01000086.1"/>
</dbReference>
<evidence type="ECO:0000256" key="4">
    <source>
        <dbReference type="ARBA" id="ARBA00011738"/>
    </source>
</evidence>
<keyword evidence="8 9" id="KW-0663">Pyridoxal phosphate</keyword>
<dbReference type="UniPathway" id="UPA00288">
    <property type="reaction ID" value="UER01023"/>
</dbReference>
<evidence type="ECO:0000256" key="10">
    <source>
        <dbReference type="PIRSR" id="PIRSR000412-50"/>
    </source>
</evidence>
<dbReference type="PATRIC" id="fig|1230459.4.peg.3948"/>
<comment type="cofactor">
    <cofactor evidence="1 9 10">
        <name>pyridoxal 5'-phosphate</name>
        <dbReference type="ChEBI" id="CHEBI:597326"/>
    </cofactor>
</comment>
<dbReference type="SUPFAM" id="SSF53383">
    <property type="entry name" value="PLP-dependent transferases"/>
    <property type="match status" value="1"/>
</dbReference>
<dbReference type="InterPro" id="IPR049943">
    <property type="entry name" value="Ser_HO-MeTrfase-like"/>
</dbReference>
<dbReference type="InterPro" id="IPR039429">
    <property type="entry name" value="SHMT-like_dom"/>
</dbReference>
<comment type="pathway">
    <text evidence="9">One-carbon metabolism; tetrahydrofolate interconversion.</text>
</comment>
<evidence type="ECO:0000256" key="7">
    <source>
        <dbReference type="ARBA" id="ARBA00022679"/>
    </source>
</evidence>
<dbReference type="GO" id="GO:0030170">
    <property type="term" value="F:pyridoxal phosphate binding"/>
    <property type="evidence" value="ECO:0007669"/>
    <property type="project" value="UniProtKB-UniRule"/>
</dbReference>
<comment type="subcellular location">
    <subcellularLocation>
        <location evidence="2 9">Cytoplasm</location>
    </subcellularLocation>
</comment>
<evidence type="ECO:0000256" key="11">
    <source>
        <dbReference type="SAM" id="MobiDB-lite"/>
    </source>
</evidence>
<evidence type="ECO:0000259" key="12">
    <source>
        <dbReference type="Pfam" id="PF00464"/>
    </source>
</evidence>
<dbReference type="GO" id="GO:0032259">
    <property type="term" value="P:methylation"/>
    <property type="evidence" value="ECO:0007669"/>
    <property type="project" value="UniProtKB-KW"/>
</dbReference>
<comment type="catalytic activity">
    <reaction evidence="9">
        <text>(6R)-5,10-methylene-5,6,7,8-tetrahydrofolate + glycine + H2O = (6S)-5,6,7,8-tetrahydrofolate + L-serine</text>
        <dbReference type="Rhea" id="RHEA:15481"/>
        <dbReference type="ChEBI" id="CHEBI:15377"/>
        <dbReference type="ChEBI" id="CHEBI:15636"/>
        <dbReference type="ChEBI" id="CHEBI:33384"/>
        <dbReference type="ChEBI" id="CHEBI:57305"/>
        <dbReference type="ChEBI" id="CHEBI:57453"/>
        <dbReference type="EC" id="2.1.2.1"/>
    </reaction>
</comment>
<dbReference type="GO" id="GO:0005737">
    <property type="term" value="C:cytoplasm"/>
    <property type="evidence" value="ECO:0007669"/>
    <property type="project" value="UniProtKB-SubCell"/>
</dbReference>
<gene>
    <name evidence="9 13" type="primary">glyA</name>
    <name evidence="13" type="ORF">C486_19923</name>
</gene>